<dbReference type="OMA" id="CLAKEIH"/>
<dbReference type="Proteomes" id="UP000026915">
    <property type="component" value="Chromosome 5"/>
</dbReference>
<organism evidence="4 5">
    <name type="scientific">Theobroma cacao</name>
    <name type="common">Cacao</name>
    <name type="synonym">Cocoa</name>
    <dbReference type="NCBI Taxonomy" id="3641"/>
    <lineage>
        <taxon>Eukaryota</taxon>
        <taxon>Viridiplantae</taxon>
        <taxon>Streptophyta</taxon>
        <taxon>Embryophyta</taxon>
        <taxon>Tracheophyta</taxon>
        <taxon>Spermatophyta</taxon>
        <taxon>Magnoliopsida</taxon>
        <taxon>eudicotyledons</taxon>
        <taxon>Gunneridae</taxon>
        <taxon>Pentapetalae</taxon>
        <taxon>rosids</taxon>
        <taxon>malvids</taxon>
        <taxon>Malvales</taxon>
        <taxon>Malvaceae</taxon>
        <taxon>Byttnerioideae</taxon>
        <taxon>Theobroma</taxon>
    </lineage>
</organism>
<sequence>MEVQIISRETIKPFSPTPDHLRTHKLSLLDQLVPPIYLPMILFYSATDENDPRNYNISDYLKKSLSKALTHFYPFAGRIKDDLTVDCNDGGVTFVEAQVACDMSFVLEEPEIEVRQLLPCAPFEHSPQTQSSTDQVIPLAVQVNYFACGGMAISVCISHVIGDASAAAHFLKGWAALARGADNIEGVIYDSSSLFPPRDLSIFRKYVGGLVDANGKVESPEDKFVTKRLMFNGSKITALRNEIGDGLNLYRPTRVEAVTAVVWEALINATAENDGSGTSPILAVSNAMNLRKRMNPPLPQQCIGNVSFSKMVSSLNVKIKNRSNLAKIINESIKETDDEYIRKTFTSGECLNLMEKLCEKFEKNSKLGMFIFSCWCRFPFYEVDFGWGKPVWFECPLRANRVGFFVDTSDGEGIEAWITLRKEEMAKLEKEPGILAYATFKPSI</sequence>
<dbReference type="Pfam" id="PF02458">
    <property type="entry name" value="Transferase"/>
    <property type="match status" value="1"/>
</dbReference>
<dbReference type="Gramene" id="EOY10633">
    <property type="protein sequence ID" value="EOY10633"/>
    <property type="gene ID" value="TCM_025946"/>
</dbReference>
<evidence type="ECO:0000313" key="4">
    <source>
        <dbReference type="EMBL" id="EOY10633.1"/>
    </source>
</evidence>
<dbReference type="STRING" id="3641.A0A061F152"/>
<dbReference type="AlphaFoldDB" id="A0A061F152"/>
<proteinExistence type="inferred from homology"/>
<dbReference type="GO" id="GO:0016746">
    <property type="term" value="F:acyltransferase activity"/>
    <property type="evidence" value="ECO:0007669"/>
    <property type="project" value="UniProtKB-KW"/>
</dbReference>
<gene>
    <name evidence="4" type="ORF">TCM_025946</name>
</gene>
<dbReference type="EMBL" id="CM001883">
    <property type="protein sequence ID" value="EOY10633.1"/>
    <property type="molecule type" value="Genomic_DNA"/>
</dbReference>
<reference evidence="4 5" key="1">
    <citation type="journal article" date="2013" name="Genome Biol.">
        <title>The genome sequence of the most widely cultivated cacao type and its use to identify candidate genes regulating pod color.</title>
        <authorList>
            <person name="Motamayor J.C."/>
            <person name="Mockaitis K."/>
            <person name="Schmutz J."/>
            <person name="Haiminen N."/>
            <person name="Iii D.L."/>
            <person name="Cornejo O."/>
            <person name="Findley S.D."/>
            <person name="Zheng P."/>
            <person name="Utro F."/>
            <person name="Royaert S."/>
            <person name="Saski C."/>
            <person name="Jenkins J."/>
            <person name="Podicheti R."/>
            <person name="Zhao M."/>
            <person name="Scheffler B.E."/>
            <person name="Stack J.C."/>
            <person name="Feltus F.A."/>
            <person name="Mustiga G.M."/>
            <person name="Amores F."/>
            <person name="Phillips W."/>
            <person name="Marelli J.P."/>
            <person name="May G.D."/>
            <person name="Shapiro H."/>
            <person name="Ma J."/>
            <person name="Bustamante C.D."/>
            <person name="Schnell R.J."/>
            <person name="Main D."/>
            <person name="Gilbert D."/>
            <person name="Parida L."/>
            <person name="Kuhn D.N."/>
        </authorList>
    </citation>
    <scope>NUCLEOTIDE SEQUENCE [LARGE SCALE GENOMIC DNA]</scope>
    <source>
        <strain evidence="5">cv. Matina 1-6</strain>
    </source>
</reference>
<dbReference type="eggNOG" id="ENOG502QSKU">
    <property type="taxonomic scope" value="Eukaryota"/>
</dbReference>
<evidence type="ECO:0000256" key="2">
    <source>
        <dbReference type="ARBA" id="ARBA00022679"/>
    </source>
</evidence>
<comment type="similarity">
    <text evidence="1">Belongs to the plant acyltransferase family.</text>
</comment>
<keyword evidence="2" id="KW-0808">Transferase</keyword>
<dbReference type="InterPro" id="IPR023213">
    <property type="entry name" value="CAT-like_dom_sf"/>
</dbReference>
<dbReference type="Gene3D" id="3.30.559.10">
    <property type="entry name" value="Chloramphenicol acetyltransferase-like domain"/>
    <property type="match status" value="2"/>
</dbReference>
<evidence type="ECO:0000313" key="5">
    <source>
        <dbReference type="Proteomes" id="UP000026915"/>
    </source>
</evidence>
<dbReference type="PANTHER" id="PTHR31623:SF28">
    <property type="entry name" value="BAHD ACYLTRANSFERASE"/>
    <property type="match status" value="1"/>
</dbReference>
<accession>A0A061F152</accession>
<evidence type="ECO:0000256" key="3">
    <source>
        <dbReference type="ARBA" id="ARBA00023315"/>
    </source>
</evidence>
<dbReference type="HOGENOM" id="CLU_014546_0_0_1"/>
<keyword evidence="3" id="KW-0012">Acyltransferase</keyword>
<dbReference type="InParanoid" id="A0A061F152"/>
<name>A0A061F152_THECC</name>
<keyword evidence="5" id="KW-1185">Reference proteome</keyword>
<dbReference type="PANTHER" id="PTHR31623">
    <property type="entry name" value="F21J9.9"/>
    <property type="match status" value="1"/>
</dbReference>
<protein>
    <submittedName>
        <fullName evidence="4">3'-N-debenzoyl-2'-deoxytaxol N-benzoyltransferase, putative</fullName>
    </submittedName>
</protein>
<evidence type="ECO:0000256" key="1">
    <source>
        <dbReference type="ARBA" id="ARBA00009861"/>
    </source>
</evidence>